<evidence type="ECO:0000256" key="17">
    <source>
        <dbReference type="ARBA" id="ARBA00023157"/>
    </source>
</evidence>
<organism evidence="22 23">
    <name type="scientific">Actinophytocola algeriensis</name>
    <dbReference type="NCBI Taxonomy" id="1768010"/>
    <lineage>
        <taxon>Bacteria</taxon>
        <taxon>Bacillati</taxon>
        <taxon>Actinomycetota</taxon>
        <taxon>Actinomycetes</taxon>
        <taxon>Pseudonocardiales</taxon>
        <taxon>Pseudonocardiaceae</taxon>
    </lineage>
</organism>
<evidence type="ECO:0000256" key="9">
    <source>
        <dbReference type="ARBA" id="ARBA00022714"/>
    </source>
</evidence>
<evidence type="ECO:0000256" key="10">
    <source>
        <dbReference type="ARBA" id="ARBA00022723"/>
    </source>
</evidence>
<feature type="transmembrane region" description="Helical" evidence="20">
    <location>
        <begin position="56"/>
        <end position="77"/>
    </location>
</feature>
<evidence type="ECO:0000256" key="4">
    <source>
        <dbReference type="ARBA" id="ARBA00015816"/>
    </source>
</evidence>
<keyword evidence="10" id="KW-0479">Metal-binding</keyword>
<evidence type="ECO:0000256" key="18">
    <source>
        <dbReference type="ARBA" id="ARBA00029586"/>
    </source>
</evidence>
<gene>
    <name evidence="22" type="ORF">FHR82_002452</name>
</gene>
<keyword evidence="9" id="KW-0001">2Fe-2S</keyword>
<keyword evidence="14" id="KW-0408">Iron</keyword>
<dbReference type="GO" id="GO:0046872">
    <property type="term" value="F:metal ion binding"/>
    <property type="evidence" value="ECO:0007669"/>
    <property type="project" value="UniProtKB-KW"/>
</dbReference>
<evidence type="ECO:0000256" key="8">
    <source>
        <dbReference type="ARBA" id="ARBA00022692"/>
    </source>
</evidence>
<evidence type="ECO:0000256" key="1">
    <source>
        <dbReference type="ARBA" id="ARBA00002494"/>
    </source>
</evidence>
<evidence type="ECO:0000256" key="16">
    <source>
        <dbReference type="ARBA" id="ARBA00023136"/>
    </source>
</evidence>
<keyword evidence="11" id="KW-0249">Electron transport</keyword>
<evidence type="ECO:0000259" key="21">
    <source>
        <dbReference type="PROSITE" id="PS51296"/>
    </source>
</evidence>
<dbReference type="InterPro" id="IPR014349">
    <property type="entry name" value="Rieske_Fe-S_prot"/>
</dbReference>
<evidence type="ECO:0000256" key="14">
    <source>
        <dbReference type="ARBA" id="ARBA00023004"/>
    </source>
</evidence>
<keyword evidence="23" id="KW-1185">Reference proteome</keyword>
<dbReference type="InterPro" id="IPR017941">
    <property type="entry name" value="Rieske_2Fe-2S"/>
</dbReference>
<evidence type="ECO:0000256" key="3">
    <source>
        <dbReference type="ARBA" id="ARBA00010651"/>
    </source>
</evidence>
<dbReference type="Pfam" id="PF19297">
    <property type="entry name" value="QcrA_N"/>
    <property type="match status" value="1"/>
</dbReference>
<reference evidence="22 23" key="1">
    <citation type="submission" date="2020-08" db="EMBL/GenBank/DDBJ databases">
        <title>Genomic Encyclopedia of Type Strains, Phase III (KMG-III): the genomes of soil and plant-associated and newly described type strains.</title>
        <authorList>
            <person name="Whitman W."/>
        </authorList>
    </citation>
    <scope>NUCLEOTIDE SEQUENCE [LARGE SCALE GENOMIC DNA]</scope>
    <source>
        <strain evidence="22 23">CECT 8960</strain>
    </source>
</reference>
<comment type="function">
    <text evidence="1">Iron-sulfur subunit of the cytochrome bc1 complex, an essential component of the respiratory electron transport chain required for ATP synthesis. The bc1 complex catalyzes the oxidation of menaquinol and the reduction of cytochrome c in the respiratory chain. The bc1 complex operates through a Q-cycle mechanism that couples electron transfer to generation of the proton gradient that drives ATP synthesis.</text>
</comment>
<dbReference type="AlphaFoldDB" id="A0A7W7Q3A1"/>
<evidence type="ECO:0000313" key="22">
    <source>
        <dbReference type="EMBL" id="MBB4906235.1"/>
    </source>
</evidence>
<comment type="similarity">
    <text evidence="3">Belongs to the Rieske iron-sulfur protein family.</text>
</comment>
<evidence type="ECO:0000256" key="20">
    <source>
        <dbReference type="SAM" id="Phobius"/>
    </source>
</evidence>
<dbReference type="Gene3D" id="2.102.10.10">
    <property type="entry name" value="Rieske [2Fe-2S] iron-sulphur domain"/>
    <property type="match status" value="1"/>
</dbReference>
<feature type="transmembrane region" description="Helical" evidence="20">
    <location>
        <begin position="166"/>
        <end position="187"/>
    </location>
</feature>
<keyword evidence="5" id="KW-0813">Transport</keyword>
<evidence type="ECO:0000256" key="5">
    <source>
        <dbReference type="ARBA" id="ARBA00022448"/>
    </source>
</evidence>
<dbReference type="RefSeq" id="WP_184810332.1">
    <property type="nucleotide sequence ID" value="NZ_JACHJQ010000002.1"/>
</dbReference>
<dbReference type="GO" id="GO:0051537">
    <property type="term" value="F:2 iron, 2 sulfur cluster binding"/>
    <property type="evidence" value="ECO:0007669"/>
    <property type="project" value="UniProtKB-KW"/>
</dbReference>
<dbReference type="GO" id="GO:0005886">
    <property type="term" value="C:plasma membrane"/>
    <property type="evidence" value="ECO:0007669"/>
    <property type="project" value="UniProtKB-SubCell"/>
</dbReference>
<feature type="domain" description="Rieske" evidence="21">
    <location>
        <begin position="263"/>
        <end position="355"/>
    </location>
</feature>
<dbReference type="SUPFAM" id="SSF50022">
    <property type="entry name" value="ISP domain"/>
    <property type="match status" value="1"/>
</dbReference>
<dbReference type="CDD" id="cd03467">
    <property type="entry name" value="Rieske"/>
    <property type="match status" value="1"/>
</dbReference>
<accession>A0A7W7Q3A1</accession>
<evidence type="ECO:0000256" key="13">
    <source>
        <dbReference type="ARBA" id="ARBA00023002"/>
    </source>
</evidence>
<evidence type="ECO:0000256" key="15">
    <source>
        <dbReference type="ARBA" id="ARBA00023014"/>
    </source>
</evidence>
<dbReference type="EMBL" id="JACHJQ010000002">
    <property type="protein sequence ID" value="MBB4906235.1"/>
    <property type="molecule type" value="Genomic_DNA"/>
</dbReference>
<name>A0A7W7Q3A1_9PSEU</name>
<evidence type="ECO:0000256" key="7">
    <source>
        <dbReference type="ARBA" id="ARBA00022660"/>
    </source>
</evidence>
<keyword evidence="12 20" id="KW-1133">Transmembrane helix</keyword>
<dbReference type="PANTHER" id="PTHR10134">
    <property type="entry name" value="CYTOCHROME B-C1 COMPLEX SUBUNIT RIESKE, MITOCHONDRIAL"/>
    <property type="match status" value="1"/>
</dbReference>
<proteinExistence type="inferred from homology"/>
<feature type="transmembrane region" description="Helical" evidence="20">
    <location>
        <begin position="97"/>
        <end position="118"/>
    </location>
</feature>
<dbReference type="GO" id="GO:0016705">
    <property type="term" value="F:oxidoreductase activity, acting on paired donors, with incorporation or reduction of molecular oxygen"/>
    <property type="evidence" value="ECO:0007669"/>
    <property type="project" value="UniProtKB-ARBA"/>
</dbReference>
<evidence type="ECO:0000313" key="23">
    <source>
        <dbReference type="Proteomes" id="UP000520767"/>
    </source>
</evidence>
<keyword evidence="16 20" id="KW-0472">Membrane</keyword>
<comment type="caution">
    <text evidence="22">The sequence shown here is derived from an EMBL/GenBank/DDBJ whole genome shotgun (WGS) entry which is preliminary data.</text>
</comment>
<keyword evidence="6" id="KW-1003">Cell membrane</keyword>
<evidence type="ECO:0000256" key="2">
    <source>
        <dbReference type="ARBA" id="ARBA00004651"/>
    </source>
</evidence>
<keyword evidence="17" id="KW-1015">Disulfide bond</keyword>
<evidence type="ECO:0000256" key="11">
    <source>
        <dbReference type="ARBA" id="ARBA00022982"/>
    </source>
</evidence>
<dbReference type="PROSITE" id="PS51296">
    <property type="entry name" value="RIESKE"/>
    <property type="match status" value="1"/>
</dbReference>
<comment type="subcellular location">
    <subcellularLocation>
        <location evidence="2">Cell membrane</location>
        <topology evidence="2">Multi-pass membrane protein</topology>
    </subcellularLocation>
</comment>
<protein>
    <recommendedName>
        <fullName evidence="4">Cytochrome bc1 complex Rieske iron-sulfur subunit</fullName>
    </recommendedName>
    <alternativeName>
        <fullName evidence="18">Cytochrome bc1 reductase complex subunit QcrA</fullName>
    </alternativeName>
    <alternativeName>
        <fullName evidence="19">Rieske iron-sulfur protein</fullName>
    </alternativeName>
</protein>
<dbReference type="InterPro" id="IPR045603">
    <property type="entry name" value="QcrA_N"/>
</dbReference>
<dbReference type="Pfam" id="PF00355">
    <property type="entry name" value="Rieske"/>
    <property type="match status" value="1"/>
</dbReference>
<keyword evidence="13" id="KW-0560">Oxidoreductase</keyword>
<keyword evidence="15" id="KW-0411">Iron-sulfur</keyword>
<dbReference type="InterPro" id="IPR036922">
    <property type="entry name" value="Rieske_2Fe-2S_sf"/>
</dbReference>
<evidence type="ECO:0000256" key="6">
    <source>
        <dbReference type="ARBA" id="ARBA00022475"/>
    </source>
</evidence>
<sequence>MSERRKDEVTAEQLDEMDRADLVRLGTSLDDVELVSYEERWPVRGTQAERRAERRVLMWFLLSAVFGLAFVGVFLWWPWDYRAPGEAGYALRVLYTPLVGLTFGLTALCLMFGVISYAKKFLPHELAAQQRHSGSSSEVDRRTVAAEFADAGERSGLRRRTVLRRALGLGGGVFGMGIGVLAIAPLVRDPWKDTEGPDSLWHTAWRSSPGEKVWLRVDTGEPEEVVLLRPEDMHAGGLVTVFPFREEEREHAERLAAALRRADSAVLVFRLRPGTKVTTRPGQEEFNYGDFYAYSKVCTHLGCPVSLYQQRDNLLLCPCHQSQFSLVGNARPVFGPATRPLPQLPLDVDEDGYFVARGDFVEAVGPAFWELGT</sequence>
<dbReference type="GO" id="GO:0004497">
    <property type="term" value="F:monooxygenase activity"/>
    <property type="evidence" value="ECO:0007669"/>
    <property type="project" value="UniProtKB-ARBA"/>
</dbReference>
<keyword evidence="7" id="KW-0679">Respiratory chain</keyword>
<evidence type="ECO:0000256" key="12">
    <source>
        <dbReference type="ARBA" id="ARBA00022989"/>
    </source>
</evidence>
<dbReference type="Proteomes" id="UP000520767">
    <property type="component" value="Unassembled WGS sequence"/>
</dbReference>
<evidence type="ECO:0000256" key="19">
    <source>
        <dbReference type="ARBA" id="ARBA00032409"/>
    </source>
</evidence>
<keyword evidence="8 20" id="KW-0812">Transmembrane</keyword>